<keyword evidence="1" id="KW-0175">Coiled coil</keyword>
<feature type="transmembrane region" description="Helical" evidence="3">
    <location>
        <begin position="176"/>
        <end position="199"/>
    </location>
</feature>
<evidence type="ECO:0000313" key="5">
    <source>
        <dbReference type="EMBL" id="AUD06009.1"/>
    </source>
</evidence>
<keyword evidence="4" id="KW-0732">Signal</keyword>
<sequence>MRIFLICGLLIGLSAGVVWAKCDPANSIPIRKEGLYDWGTDFGKLAKKYKTLPVNNISPFFQDQGGKKECISFTDLQQLLTTADEVFKGHRNADVKSFLIAIAGAAKANKPGKSGDTIPKKVDSSVQKTSSTSLSGNGTEGTPKNDGSSTNGSTIAAEKKAKEIEDKFDKVAQEVIVWRGISIALGIIVLALIGLALWLNSTIKDQGRQFKANSKDQERSIRDDLQRQFDKTSKEKIARLTAENQKLQQTNDELLRDLNKLERQVETDMLATRETPVASAELAISPPPVPPTPEPPIAKAFFLSTPTPTADGLCTFLDHRKAQFDPTSSLYRFELVNNNENQAQFRFESTSGTVSGALSYPDTYLQPACEYTGLDSKATRIDTVQPGKATRQGNVWKVIEKARIKFF</sequence>
<dbReference type="KEGG" id="spir:CWM47_31680"/>
<evidence type="ECO:0000256" key="4">
    <source>
        <dbReference type="SAM" id="SignalP"/>
    </source>
</evidence>
<protein>
    <submittedName>
        <fullName evidence="5">Uncharacterized protein</fullName>
    </submittedName>
</protein>
<keyword evidence="6" id="KW-1185">Reference proteome</keyword>
<keyword evidence="3" id="KW-0472">Membrane</keyword>
<feature type="coiled-coil region" evidence="1">
    <location>
        <begin position="230"/>
        <end position="271"/>
    </location>
</feature>
<evidence type="ECO:0000256" key="2">
    <source>
        <dbReference type="SAM" id="MobiDB-lite"/>
    </source>
</evidence>
<organism evidence="5 6">
    <name type="scientific">Spirosoma pollinicola</name>
    <dbReference type="NCBI Taxonomy" id="2057025"/>
    <lineage>
        <taxon>Bacteria</taxon>
        <taxon>Pseudomonadati</taxon>
        <taxon>Bacteroidota</taxon>
        <taxon>Cytophagia</taxon>
        <taxon>Cytophagales</taxon>
        <taxon>Cytophagaceae</taxon>
        <taxon>Spirosoma</taxon>
    </lineage>
</organism>
<gene>
    <name evidence="5" type="ORF">CWM47_31680</name>
</gene>
<evidence type="ECO:0000313" key="6">
    <source>
        <dbReference type="Proteomes" id="UP000232883"/>
    </source>
</evidence>
<reference evidence="5 6" key="1">
    <citation type="submission" date="2017-11" db="EMBL/GenBank/DDBJ databases">
        <title>Taxonomic description and genome sequences of Spirosoma HA7 sp. nov., isolated from pollen microhabitat of Corylus avellana.</title>
        <authorList>
            <person name="Ambika Manirajan B."/>
            <person name="Suarez C."/>
            <person name="Ratering S."/>
            <person name="Geissler-Plaum R."/>
            <person name="Cardinale M."/>
            <person name="Sylvia S."/>
        </authorList>
    </citation>
    <scope>NUCLEOTIDE SEQUENCE [LARGE SCALE GENOMIC DNA]</scope>
    <source>
        <strain evidence="5 6">HA7</strain>
    </source>
</reference>
<dbReference type="RefSeq" id="WP_100992560.1">
    <property type="nucleotide sequence ID" value="NZ_CP025096.1"/>
</dbReference>
<feature type="region of interest" description="Disordered" evidence="2">
    <location>
        <begin position="108"/>
        <end position="154"/>
    </location>
</feature>
<dbReference type="EMBL" id="CP025096">
    <property type="protein sequence ID" value="AUD06009.1"/>
    <property type="molecule type" value="Genomic_DNA"/>
</dbReference>
<proteinExistence type="predicted"/>
<keyword evidence="3" id="KW-1133">Transmembrane helix</keyword>
<dbReference type="OrthoDB" id="942214at2"/>
<feature type="signal peptide" evidence="4">
    <location>
        <begin position="1"/>
        <end position="20"/>
    </location>
</feature>
<dbReference type="Proteomes" id="UP000232883">
    <property type="component" value="Chromosome"/>
</dbReference>
<evidence type="ECO:0000256" key="1">
    <source>
        <dbReference type="SAM" id="Coils"/>
    </source>
</evidence>
<name>A0A2K8Z865_9BACT</name>
<evidence type="ECO:0000256" key="3">
    <source>
        <dbReference type="SAM" id="Phobius"/>
    </source>
</evidence>
<feature type="compositionally biased region" description="Low complexity" evidence="2">
    <location>
        <begin position="124"/>
        <end position="135"/>
    </location>
</feature>
<feature type="compositionally biased region" description="Polar residues" evidence="2">
    <location>
        <begin position="136"/>
        <end position="154"/>
    </location>
</feature>
<feature type="chain" id="PRO_5014979065" evidence="4">
    <location>
        <begin position="21"/>
        <end position="407"/>
    </location>
</feature>
<dbReference type="AlphaFoldDB" id="A0A2K8Z865"/>
<keyword evidence="3" id="KW-0812">Transmembrane</keyword>
<accession>A0A2K8Z865</accession>